<accession>A0A0B7BQV0</accession>
<proteinExistence type="predicted"/>
<dbReference type="InterPro" id="IPR002035">
    <property type="entry name" value="VWF_A"/>
</dbReference>
<dbReference type="SUPFAM" id="SSF53300">
    <property type="entry name" value="vWA-like"/>
    <property type="match status" value="1"/>
</dbReference>
<dbReference type="PROSITE" id="PS50234">
    <property type="entry name" value="VWFA"/>
    <property type="match status" value="1"/>
</dbReference>
<dbReference type="InterPro" id="IPR050525">
    <property type="entry name" value="ECM_Assembly_Org"/>
</dbReference>
<dbReference type="PRINTS" id="PR00453">
    <property type="entry name" value="VWFADOMAIN"/>
</dbReference>
<dbReference type="Pfam" id="PF00092">
    <property type="entry name" value="VWA"/>
    <property type="match status" value="1"/>
</dbReference>
<feature type="domain" description="VWFA" evidence="2">
    <location>
        <begin position="69"/>
        <end position="206"/>
    </location>
</feature>
<dbReference type="Gene3D" id="3.40.50.410">
    <property type="entry name" value="von Willebrand factor, type A domain"/>
    <property type="match status" value="1"/>
</dbReference>
<evidence type="ECO:0000259" key="2">
    <source>
        <dbReference type="PROSITE" id="PS50234"/>
    </source>
</evidence>
<dbReference type="AlphaFoldDB" id="A0A0B7BQV0"/>
<evidence type="ECO:0000256" key="1">
    <source>
        <dbReference type="SAM" id="SignalP"/>
    </source>
</evidence>
<feature type="non-terminal residue" evidence="3">
    <location>
        <position position="206"/>
    </location>
</feature>
<dbReference type="InterPro" id="IPR036465">
    <property type="entry name" value="vWFA_dom_sf"/>
</dbReference>
<protein>
    <recommendedName>
        <fullName evidence="2">VWFA domain-containing protein</fullName>
    </recommendedName>
</protein>
<organism evidence="3">
    <name type="scientific">Arion vulgaris</name>
    <dbReference type="NCBI Taxonomy" id="1028688"/>
    <lineage>
        <taxon>Eukaryota</taxon>
        <taxon>Metazoa</taxon>
        <taxon>Spiralia</taxon>
        <taxon>Lophotrochozoa</taxon>
        <taxon>Mollusca</taxon>
        <taxon>Gastropoda</taxon>
        <taxon>Heterobranchia</taxon>
        <taxon>Euthyneura</taxon>
        <taxon>Panpulmonata</taxon>
        <taxon>Eupulmonata</taxon>
        <taxon>Stylommatophora</taxon>
        <taxon>Helicina</taxon>
        <taxon>Arionoidea</taxon>
        <taxon>Arionidae</taxon>
        <taxon>Arion</taxon>
    </lineage>
</organism>
<dbReference type="PANTHER" id="PTHR24020:SF84">
    <property type="entry name" value="VWFA DOMAIN-CONTAINING PROTEIN"/>
    <property type="match status" value="1"/>
</dbReference>
<feature type="chain" id="PRO_5002128319" description="VWFA domain-containing protein" evidence="1">
    <location>
        <begin position="20"/>
        <end position="206"/>
    </location>
</feature>
<dbReference type="PANTHER" id="PTHR24020">
    <property type="entry name" value="COLLAGEN ALPHA"/>
    <property type="match status" value="1"/>
</dbReference>
<dbReference type="EMBL" id="HACG01047660">
    <property type="protein sequence ID" value="CEK94525.1"/>
    <property type="molecule type" value="Transcribed_RNA"/>
</dbReference>
<reference evidence="3" key="1">
    <citation type="submission" date="2014-12" db="EMBL/GenBank/DDBJ databases">
        <title>Insight into the proteome of Arion vulgaris.</title>
        <authorList>
            <person name="Aradska J."/>
            <person name="Bulat T."/>
            <person name="Smidak R."/>
            <person name="Sarate P."/>
            <person name="Gangsoo J."/>
            <person name="Sialana F."/>
            <person name="Bilban M."/>
            <person name="Lubec G."/>
        </authorList>
    </citation>
    <scope>NUCLEOTIDE SEQUENCE</scope>
    <source>
        <tissue evidence="3">Skin</tissue>
    </source>
</reference>
<gene>
    <name evidence="3" type="primary">ORF201313</name>
</gene>
<feature type="signal peptide" evidence="1">
    <location>
        <begin position="1"/>
        <end position="19"/>
    </location>
</feature>
<evidence type="ECO:0000313" key="3">
    <source>
        <dbReference type="EMBL" id="CEK94525.1"/>
    </source>
</evidence>
<dbReference type="CDD" id="cd00198">
    <property type="entry name" value="vWFA"/>
    <property type="match status" value="1"/>
</dbReference>
<keyword evidence="1" id="KW-0732">Signal</keyword>
<name>A0A0B7BQV0_9EUPU</name>
<sequence>MRNLLPAFILCALISVCGAGVQSHGQQDLQTSFNLFNWISDIMNVGGGSNQGAPTNNYDNAIVTLCPPNVVFVLDGSDSVSPNGFQLAKTALIREIRAVYETFADTHVGVILFSDVTEERLLQARDQSQIEELIRQVQNFQQPRRKTSISTALRRARIILLAYSVIESRALNGDRSGNIIVLLSDGNPDNERATIQEAKQAKDRDI</sequence>